<comment type="subcellular location">
    <subcellularLocation>
        <location evidence="6">Membrane</location>
        <topology evidence="6">Single-pass type II membrane protein</topology>
    </subcellularLocation>
</comment>
<comment type="catalytic activity">
    <reaction evidence="1 6">
        <text>Cleavage of hydrophobic, N-terminal signal or leader sequences from secreted and periplasmic proteins.</text>
        <dbReference type="EC" id="3.4.21.89"/>
    </reaction>
</comment>
<keyword evidence="6" id="KW-0812">Transmembrane</keyword>
<dbReference type="PRINTS" id="PR00727">
    <property type="entry name" value="LEADERPTASE"/>
</dbReference>
<dbReference type="InterPro" id="IPR019757">
    <property type="entry name" value="Pept_S26A_signal_pept_1_Lys-AS"/>
</dbReference>
<evidence type="ECO:0000256" key="4">
    <source>
        <dbReference type="ARBA" id="ARBA00022801"/>
    </source>
</evidence>
<dbReference type="PANTHER" id="PTHR43390">
    <property type="entry name" value="SIGNAL PEPTIDASE I"/>
    <property type="match status" value="1"/>
</dbReference>
<dbReference type="Pfam" id="PF10502">
    <property type="entry name" value="Peptidase_S26"/>
    <property type="match status" value="1"/>
</dbReference>
<dbReference type="SUPFAM" id="SSF51306">
    <property type="entry name" value="LexA/Signal peptidase"/>
    <property type="match status" value="1"/>
</dbReference>
<evidence type="ECO:0000256" key="2">
    <source>
        <dbReference type="ARBA" id="ARBA00009370"/>
    </source>
</evidence>
<dbReference type="GO" id="GO:0006465">
    <property type="term" value="P:signal peptide processing"/>
    <property type="evidence" value="ECO:0007669"/>
    <property type="project" value="InterPro"/>
</dbReference>
<dbReference type="NCBIfam" id="TIGR02227">
    <property type="entry name" value="sigpep_I_bact"/>
    <property type="match status" value="1"/>
</dbReference>
<dbReference type="Gene3D" id="2.10.109.10">
    <property type="entry name" value="Umud Fragment, subunit A"/>
    <property type="match status" value="1"/>
</dbReference>
<dbReference type="InterPro" id="IPR036286">
    <property type="entry name" value="LexA/Signal_pep-like_sf"/>
</dbReference>
<dbReference type="InterPro" id="IPR019533">
    <property type="entry name" value="Peptidase_S26"/>
</dbReference>
<dbReference type="PROSITE" id="PS00761">
    <property type="entry name" value="SPASE_I_3"/>
    <property type="match status" value="1"/>
</dbReference>
<protein>
    <recommendedName>
        <fullName evidence="3 6">Signal peptidase I</fullName>
        <ecNumber evidence="3 6">3.4.21.89</ecNumber>
    </recommendedName>
</protein>
<feature type="active site" evidence="5">
    <location>
        <position position="44"/>
    </location>
</feature>
<dbReference type="EC" id="3.4.21.89" evidence="3 6"/>
<reference evidence="8 9" key="1">
    <citation type="journal article" date="2015" name="Nature">
        <title>rRNA introns, odd ribosomes, and small enigmatic genomes across a large radiation of phyla.</title>
        <authorList>
            <person name="Brown C.T."/>
            <person name="Hug L.A."/>
            <person name="Thomas B.C."/>
            <person name="Sharon I."/>
            <person name="Castelle C.J."/>
            <person name="Singh A."/>
            <person name="Wilkins M.J."/>
            <person name="Williams K.H."/>
            <person name="Banfield J.F."/>
        </authorList>
    </citation>
    <scope>NUCLEOTIDE SEQUENCE [LARGE SCALE GENOMIC DNA]</scope>
</reference>
<accession>A0A0G1RHI9</accession>
<gene>
    <name evidence="8" type="ORF">UX78_C0006G0005</name>
</gene>
<feature type="transmembrane region" description="Helical" evidence="6">
    <location>
        <begin position="12"/>
        <end position="34"/>
    </location>
</feature>
<organism evidence="8 9">
    <name type="scientific">Candidatus Amesbacteria bacterium GW2011_GWA2_47_11</name>
    <dbReference type="NCBI Taxonomy" id="1618357"/>
    <lineage>
        <taxon>Bacteria</taxon>
        <taxon>Candidatus Amesiibacteriota</taxon>
    </lineage>
</organism>
<keyword evidence="6" id="KW-1133">Transmembrane helix</keyword>
<feature type="domain" description="Peptidase S26" evidence="7">
    <location>
        <begin position="16"/>
        <end position="174"/>
    </location>
</feature>
<evidence type="ECO:0000256" key="5">
    <source>
        <dbReference type="PIRSR" id="PIRSR600223-1"/>
    </source>
</evidence>
<dbReference type="CDD" id="cd06530">
    <property type="entry name" value="S26_SPase_I"/>
    <property type="match status" value="1"/>
</dbReference>
<feature type="active site" evidence="5">
    <location>
        <position position="87"/>
    </location>
</feature>
<dbReference type="InterPro" id="IPR019758">
    <property type="entry name" value="Pept_S26A_signal_pept_1_CS"/>
</dbReference>
<evidence type="ECO:0000256" key="1">
    <source>
        <dbReference type="ARBA" id="ARBA00000677"/>
    </source>
</evidence>
<dbReference type="GO" id="GO:0009003">
    <property type="term" value="F:signal peptidase activity"/>
    <property type="evidence" value="ECO:0007669"/>
    <property type="project" value="UniProtKB-EC"/>
</dbReference>
<keyword evidence="6" id="KW-0645">Protease</keyword>
<proteinExistence type="inferred from homology"/>
<evidence type="ECO:0000256" key="3">
    <source>
        <dbReference type="ARBA" id="ARBA00013208"/>
    </source>
</evidence>
<keyword evidence="4 6" id="KW-0378">Hydrolase</keyword>
<dbReference type="Proteomes" id="UP000034607">
    <property type="component" value="Unassembled WGS sequence"/>
</dbReference>
<evidence type="ECO:0000256" key="6">
    <source>
        <dbReference type="RuleBase" id="RU362042"/>
    </source>
</evidence>
<dbReference type="InterPro" id="IPR000223">
    <property type="entry name" value="Pept_S26A_signal_pept_1"/>
</dbReference>
<evidence type="ECO:0000313" key="9">
    <source>
        <dbReference type="Proteomes" id="UP000034607"/>
    </source>
</evidence>
<evidence type="ECO:0000313" key="8">
    <source>
        <dbReference type="EMBL" id="KKU56542.1"/>
    </source>
</evidence>
<comment type="caution">
    <text evidence="8">The sequence shown here is derived from an EMBL/GenBank/DDBJ whole genome shotgun (WGS) entry which is preliminary data.</text>
</comment>
<dbReference type="EMBL" id="LCNM01000006">
    <property type="protein sequence ID" value="KKU56542.1"/>
    <property type="molecule type" value="Genomic_DNA"/>
</dbReference>
<dbReference type="PANTHER" id="PTHR43390:SF1">
    <property type="entry name" value="CHLOROPLAST PROCESSING PEPTIDASE"/>
    <property type="match status" value="1"/>
</dbReference>
<comment type="similarity">
    <text evidence="2 6">Belongs to the peptidase S26 family.</text>
</comment>
<dbReference type="AlphaFoldDB" id="A0A0G1RHI9"/>
<keyword evidence="6" id="KW-0472">Membrane</keyword>
<dbReference type="PROSITE" id="PS00760">
    <property type="entry name" value="SPASE_I_2"/>
    <property type="match status" value="1"/>
</dbReference>
<sequence length="192" mass="22164">MVKLGNKRGNIAILDALEPVVLAFAVFMMVYLFLFQPHKVDGRSMYPNFHDKEYILTDKVTYRKSDPKRGDVIVFHAPPPYDSDFIKRIVGMPGETILVREGLVYINGQKLEEIYLPKNFVTSEKAFLREGVPYRIPDDYYIVFGDNRSFSSDSREWGPISKKAVVGKAWVRYWPLDKIGLVPHQQYSSLPQ</sequence>
<name>A0A0G1RHI9_9BACT</name>
<evidence type="ECO:0000259" key="7">
    <source>
        <dbReference type="Pfam" id="PF10502"/>
    </source>
</evidence>
<dbReference type="PATRIC" id="fig|1618357.3.peg.377"/>
<dbReference type="GO" id="GO:0004252">
    <property type="term" value="F:serine-type endopeptidase activity"/>
    <property type="evidence" value="ECO:0007669"/>
    <property type="project" value="InterPro"/>
</dbReference>
<dbReference type="GO" id="GO:0016020">
    <property type="term" value="C:membrane"/>
    <property type="evidence" value="ECO:0007669"/>
    <property type="project" value="UniProtKB-SubCell"/>
</dbReference>